<evidence type="ECO:0000313" key="2">
    <source>
        <dbReference type="EMBL" id="CAE0465762.1"/>
    </source>
</evidence>
<sequence>MKNGNITFNIGGQRYEVSCSLLKMHPHIMLTKSASGQWQEDPNDEIFIERDGLMFRYVLQYLRDGKVTLPITESKEALVTELHYYGIDYTEDESIDEKAVHKLKSFQSVKTAIGDLKEIVENMNSNFVRTEVEYRCAQLALHCINFYLQSNAPSVLETKHNLRSTDTGGKHELNVNALRNLVTDEVARDKVNVHLNRVGLHLSAYTTNIQKSIYGCTSAILEEIEGHYEEHNM</sequence>
<dbReference type="InterPro" id="IPR000210">
    <property type="entry name" value="BTB/POZ_dom"/>
</dbReference>
<dbReference type="CDD" id="cd18316">
    <property type="entry name" value="BTB_POZ_KCTD-like"/>
    <property type="match status" value="1"/>
</dbReference>
<gene>
    <name evidence="2" type="ORF">CDEB00056_LOCUS10603</name>
</gene>
<organism evidence="2">
    <name type="scientific">Chaetoceros debilis</name>
    <dbReference type="NCBI Taxonomy" id="122233"/>
    <lineage>
        <taxon>Eukaryota</taxon>
        <taxon>Sar</taxon>
        <taxon>Stramenopiles</taxon>
        <taxon>Ochrophyta</taxon>
        <taxon>Bacillariophyta</taxon>
        <taxon>Coscinodiscophyceae</taxon>
        <taxon>Chaetocerotophycidae</taxon>
        <taxon>Chaetocerotales</taxon>
        <taxon>Chaetocerotaceae</taxon>
        <taxon>Chaetoceros</taxon>
    </lineage>
</organism>
<dbReference type="InterPro" id="IPR011333">
    <property type="entry name" value="SKP1/BTB/POZ_sf"/>
</dbReference>
<accession>A0A7S3Q5G1</accession>
<dbReference type="Pfam" id="PF02214">
    <property type="entry name" value="BTB_2"/>
    <property type="match status" value="1"/>
</dbReference>
<proteinExistence type="predicted"/>
<dbReference type="GO" id="GO:0051260">
    <property type="term" value="P:protein homooligomerization"/>
    <property type="evidence" value="ECO:0007669"/>
    <property type="project" value="InterPro"/>
</dbReference>
<dbReference type="Gene3D" id="3.30.710.10">
    <property type="entry name" value="Potassium Channel Kv1.1, Chain A"/>
    <property type="match status" value="1"/>
</dbReference>
<reference evidence="2" key="1">
    <citation type="submission" date="2021-01" db="EMBL/GenBank/DDBJ databases">
        <authorList>
            <person name="Corre E."/>
            <person name="Pelletier E."/>
            <person name="Niang G."/>
            <person name="Scheremetjew M."/>
            <person name="Finn R."/>
            <person name="Kale V."/>
            <person name="Holt S."/>
            <person name="Cochrane G."/>
            <person name="Meng A."/>
            <person name="Brown T."/>
            <person name="Cohen L."/>
        </authorList>
    </citation>
    <scope>NUCLEOTIDE SEQUENCE</scope>
    <source>
        <strain evidence="2">MM31A-1</strain>
    </source>
</reference>
<dbReference type="AlphaFoldDB" id="A0A7S3Q5G1"/>
<name>A0A7S3Q5G1_9STRA</name>
<dbReference type="InterPro" id="IPR003131">
    <property type="entry name" value="T1-type_BTB"/>
</dbReference>
<dbReference type="EMBL" id="HBIO01013689">
    <property type="protein sequence ID" value="CAE0465762.1"/>
    <property type="molecule type" value="Transcribed_RNA"/>
</dbReference>
<dbReference type="PANTHER" id="PTHR14499">
    <property type="entry name" value="POTASSIUM CHANNEL TETRAMERIZATION DOMAIN-CONTAINING"/>
    <property type="match status" value="1"/>
</dbReference>
<dbReference type="PANTHER" id="PTHR14499:SF136">
    <property type="entry name" value="GH08630P"/>
    <property type="match status" value="1"/>
</dbReference>
<dbReference type="SMART" id="SM00225">
    <property type="entry name" value="BTB"/>
    <property type="match status" value="1"/>
</dbReference>
<evidence type="ECO:0000259" key="1">
    <source>
        <dbReference type="SMART" id="SM00225"/>
    </source>
</evidence>
<protein>
    <recommendedName>
        <fullName evidence="1">BTB domain-containing protein</fullName>
    </recommendedName>
</protein>
<feature type="domain" description="BTB" evidence="1">
    <location>
        <begin position="4"/>
        <end position="103"/>
    </location>
</feature>
<dbReference type="SUPFAM" id="SSF54695">
    <property type="entry name" value="POZ domain"/>
    <property type="match status" value="1"/>
</dbReference>